<proteinExistence type="predicted"/>
<dbReference type="EMBL" id="AGYT01000019">
    <property type="protein sequence ID" value="ENY99994.1"/>
    <property type="molecule type" value="Genomic_DNA"/>
</dbReference>
<keyword evidence="1" id="KW-0732">Signal</keyword>
<dbReference type="PATRIC" id="fig|999411.4.peg.3044"/>
<dbReference type="Pfam" id="PF12671">
    <property type="entry name" value="Amidase_6"/>
    <property type="match status" value="1"/>
</dbReference>
<gene>
    <name evidence="3" type="ORF">HMPREF1092_03131</name>
</gene>
<evidence type="ECO:0000259" key="2">
    <source>
        <dbReference type="Pfam" id="PF12671"/>
    </source>
</evidence>
<evidence type="ECO:0000256" key="1">
    <source>
        <dbReference type="SAM" id="SignalP"/>
    </source>
</evidence>
<keyword evidence="4" id="KW-1185">Reference proteome</keyword>
<dbReference type="AlphaFoldDB" id="N9WAS1"/>
<dbReference type="PANTHER" id="PTHR40032">
    <property type="entry name" value="EXPORTED PROTEIN-RELATED"/>
    <property type="match status" value="1"/>
</dbReference>
<reference evidence="3 4" key="1">
    <citation type="submission" date="2013-01" db="EMBL/GenBank/DDBJ databases">
        <title>The Genome Sequence of Clostridium colicanis 209318.</title>
        <authorList>
            <consortium name="The Broad Institute Genome Sequencing Platform"/>
            <person name="Earl A."/>
            <person name="Ward D."/>
            <person name="Feldgarden M."/>
            <person name="Gevers D."/>
            <person name="Courvalin P."/>
            <person name="Lambert T."/>
            <person name="Walker B."/>
            <person name="Young S.K."/>
            <person name="Zeng Q."/>
            <person name="Gargeya S."/>
            <person name="Fitzgerald M."/>
            <person name="Haas B."/>
            <person name="Abouelleil A."/>
            <person name="Alvarado L."/>
            <person name="Arachchi H.M."/>
            <person name="Berlin A.M."/>
            <person name="Chapman S.B."/>
            <person name="Dewar J."/>
            <person name="Goldberg J."/>
            <person name="Griggs A."/>
            <person name="Gujja S."/>
            <person name="Hansen M."/>
            <person name="Howarth C."/>
            <person name="Imamovic A."/>
            <person name="Larimer J."/>
            <person name="McCowan C."/>
            <person name="Murphy C."/>
            <person name="Neiman D."/>
            <person name="Pearson M."/>
            <person name="Priest M."/>
            <person name="Roberts A."/>
            <person name="Saif S."/>
            <person name="Shea T."/>
            <person name="Sisk P."/>
            <person name="Sykes S."/>
            <person name="Wortman J."/>
            <person name="Nusbaum C."/>
            <person name="Birren B."/>
        </authorList>
    </citation>
    <scope>NUCLEOTIDE SEQUENCE [LARGE SCALE GENOMIC DNA]</scope>
    <source>
        <strain evidence="3 4">209318</strain>
    </source>
</reference>
<accession>N9WAS1</accession>
<sequence>MKKFLSVFATIAILSTNVLVANAKPLTTSTKDISNYTVYELENIFEKYCFDNNLNLEKNTSEYESFLRNFLLNENYSIKDTETIKQIRAYAAIYLNRDYLDSENNNNNNIVKKSLLDSKSLDSLTVGDVKDITEEDDRISEVEKLYQSKSYSGYSASSAISYAKKHAKSPNGNYADFTSLGGDCTNFVSQAIYAGKVKQVVGSNYGTNGWFYKTSTQRSATWTGANQFGNYWRGKVGSYSGRYKTDIIPKAKAGDIIQYKEGATGLRYHSLIVTQKLSNDLNIAQRTDNYVGSWVNRGGIPPHGGYETYFDLIKFAS</sequence>
<name>N9WAS1_9CLOT</name>
<dbReference type="eggNOG" id="ENOG50331JF">
    <property type="taxonomic scope" value="Bacteria"/>
</dbReference>
<comment type="caution">
    <text evidence="3">The sequence shown here is derived from an EMBL/GenBank/DDBJ whole genome shotgun (WGS) entry which is preliminary data.</text>
</comment>
<dbReference type="RefSeq" id="WP_002599571.1">
    <property type="nucleotide sequence ID" value="NZ_CAUWHC010000005.1"/>
</dbReference>
<evidence type="ECO:0000313" key="3">
    <source>
        <dbReference type="EMBL" id="ENY99994.1"/>
    </source>
</evidence>
<feature type="chain" id="PRO_5038586208" description="Putative amidase domain-containing protein" evidence="1">
    <location>
        <begin position="21"/>
        <end position="317"/>
    </location>
</feature>
<protein>
    <recommendedName>
        <fullName evidence="2">Putative amidase domain-containing protein</fullName>
    </recommendedName>
</protein>
<dbReference type="InterPro" id="IPR024301">
    <property type="entry name" value="Amidase_6"/>
</dbReference>
<feature type="signal peptide" evidence="1">
    <location>
        <begin position="1"/>
        <end position="20"/>
    </location>
</feature>
<organism evidence="3 4">
    <name type="scientific">Clostridium thermobutyricum</name>
    <dbReference type="NCBI Taxonomy" id="29372"/>
    <lineage>
        <taxon>Bacteria</taxon>
        <taxon>Bacillati</taxon>
        <taxon>Bacillota</taxon>
        <taxon>Clostridia</taxon>
        <taxon>Eubacteriales</taxon>
        <taxon>Clostridiaceae</taxon>
        <taxon>Clostridium</taxon>
    </lineage>
</organism>
<evidence type="ECO:0000313" key="4">
    <source>
        <dbReference type="Proteomes" id="UP000013097"/>
    </source>
</evidence>
<dbReference type="PANTHER" id="PTHR40032:SF1">
    <property type="entry name" value="EXPORTED PROTEIN"/>
    <property type="match status" value="1"/>
</dbReference>
<dbReference type="HOGENOM" id="CLU_791430_0_0_9"/>
<feature type="domain" description="Putative amidase" evidence="2">
    <location>
        <begin position="154"/>
        <end position="293"/>
    </location>
</feature>
<dbReference type="Proteomes" id="UP000013097">
    <property type="component" value="Unassembled WGS sequence"/>
</dbReference>